<feature type="compositionally biased region" description="Low complexity" evidence="1">
    <location>
        <begin position="1"/>
        <end position="12"/>
    </location>
</feature>
<dbReference type="AlphaFoldDB" id="A0A392UG68"/>
<accession>A0A392UG68</accession>
<proteinExistence type="predicted"/>
<keyword evidence="3" id="KW-1185">Reference proteome</keyword>
<evidence type="ECO:0000256" key="1">
    <source>
        <dbReference type="SAM" id="MobiDB-lite"/>
    </source>
</evidence>
<reference evidence="2 3" key="1">
    <citation type="journal article" date="2018" name="Front. Plant Sci.">
        <title>Red Clover (Trifolium pratense) and Zigzag Clover (T. medium) - A Picture of Genomic Similarities and Differences.</title>
        <authorList>
            <person name="Dluhosova J."/>
            <person name="Istvanek J."/>
            <person name="Nedelnik J."/>
            <person name="Repkova J."/>
        </authorList>
    </citation>
    <scope>NUCLEOTIDE SEQUENCE [LARGE SCALE GENOMIC DNA]</scope>
    <source>
        <strain evidence="3">cv. 10/8</strain>
        <tissue evidence="2">Leaf</tissue>
    </source>
</reference>
<organism evidence="2 3">
    <name type="scientific">Trifolium medium</name>
    <dbReference type="NCBI Taxonomy" id="97028"/>
    <lineage>
        <taxon>Eukaryota</taxon>
        <taxon>Viridiplantae</taxon>
        <taxon>Streptophyta</taxon>
        <taxon>Embryophyta</taxon>
        <taxon>Tracheophyta</taxon>
        <taxon>Spermatophyta</taxon>
        <taxon>Magnoliopsida</taxon>
        <taxon>eudicotyledons</taxon>
        <taxon>Gunneridae</taxon>
        <taxon>Pentapetalae</taxon>
        <taxon>rosids</taxon>
        <taxon>fabids</taxon>
        <taxon>Fabales</taxon>
        <taxon>Fabaceae</taxon>
        <taxon>Papilionoideae</taxon>
        <taxon>50 kb inversion clade</taxon>
        <taxon>NPAAA clade</taxon>
        <taxon>Hologalegina</taxon>
        <taxon>IRL clade</taxon>
        <taxon>Trifolieae</taxon>
        <taxon>Trifolium</taxon>
    </lineage>
</organism>
<comment type="caution">
    <text evidence="2">The sequence shown here is derived from an EMBL/GenBank/DDBJ whole genome shotgun (WGS) entry which is preliminary data.</text>
</comment>
<feature type="non-terminal residue" evidence="2">
    <location>
        <position position="1"/>
    </location>
</feature>
<dbReference type="Proteomes" id="UP000265520">
    <property type="component" value="Unassembled WGS sequence"/>
</dbReference>
<evidence type="ECO:0000313" key="2">
    <source>
        <dbReference type="EMBL" id="MCI71416.1"/>
    </source>
</evidence>
<protein>
    <submittedName>
        <fullName evidence="2">Uncharacterized protein</fullName>
    </submittedName>
</protein>
<name>A0A392UG68_9FABA</name>
<evidence type="ECO:0000313" key="3">
    <source>
        <dbReference type="Proteomes" id="UP000265520"/>
    </source>
</evidence>
<feature type="region of interest" description="Disordered" evidence="1">
    <location>
        <begin position="1"/>
        <end position="44"/>
    </location>
</feature>
<dbReference type="EMBL" id="LXQA010795940">
    <property type="protein sequence ID" value="MCI71416.1"/>
    <property type="molecule type" value="Genomic_DNA"/>
</dbReference>
<sequence length="44" mass="4753">TASTTTVTPAVTRKVKDPALKPVRFGPGRTWSKGTSPSEKKRNL</sequence>